<dbReference type="PANTHER" id="PTHR33835:SF1">
    <property type="entry name" value="METALLO-BETA-LACTAMASE DOMAIN-CONTAINING PROTEIN"/>
    <property type="match status" value="1"/>
</dbReference>
<dbReference type="SUPFAM" id="SSF56281">
    <property type="entry name" value="Metallo-hydrolase/oxidoreductase"/>
    <property type="match status" value="1"/>
</dbReference>
<dbReference type="InterPro" id="IPR036866">
    <property type="entry name" value="RibonucZ/Hydroxyglut_hydro"/>
</dbReference>
<evidence type="ECO:0000313" key="1">
    <source>
        <dbReference type="EMBL" id="OEE63055.1"/>
    </source>
</evidence>
<keyword evidence="2" id="KW-1185">Reference proteome</keyword>
<accession>A0A1E5CC74</accession>
<gene>
    <name evidence="1" type="ORF">A1OK_20955</name>
</gene>
<evidence type="ECO:0000313" key="2">
    <source>
        <dbReference type="Proteomes" id="UP000095039"/>
    </source>
</evidence>
<dbReference type="InterPro" id="IPR025638">
    <property type="entry name" value="DUF4336"/>
</dbReference>
<sequence>MIEWKADHLWYHSETYRCFGVDIGQRMTIVRLDDGSLLVHNPCELTEDIKTQIAVLGRVSCVTTVNQSLHHPLSDWWLVYPDAYFYSAPGLATKRTDIGFDGELTSTTSPRWRNQLYQTVLRGNDQNEEVVFCDPNSRTLMVGESLILLNHGSVLRRAVGKVSGCRQHAKVPLTQRFQIKDPKLLRRSLQEILTWPFDHILPVHGDPIYHDGKTKLAEAYGWLLHR</sequence>
<proteinExistence type="predicted"/>
<reference evidence="1 2" key="1">
    <citation type="journal article" date="2012" name="Science">
        <title>Ecological populations of bacteria act as socially cohesive units of antibiotic production and resistance.</title>
        <authorList>
            <person name="Cordero O.X."/>
            <person name="Wildschutte H."/>
            <person name="Kirkup B."/>
            <person name="Proehl S."/>
            <person name="Ngo L."/>
            <person name="Hussain F."/>
            <person name="Le Roux F."/>
            <person name="Mincer T."/>
            <person name="Polz M.F."/>
        </authorList>
    </citation>
    <scope>NUCLEOTIDE SEQUENCE [LARGE SCALE GENOMIC DNA]</scope>
    <source>
        <strain evidence="1 2">FF-454</strain>
    </source>
</reference>
<protein>
    <submittedName>
        <fullName evidence="1">Methanol oxidase</fullName>
    </submittedName>
</protein>
<dbReference type="EMBL" id="AJWN02000032">
    <property type="protein sequence ID" value="OEE63055.1"/>
    <property type="molecule type" value="Genomic_DNA"/>
</dbReference>
<name>A0A1E5CC74_9GAMM</name>
<comment type="caution">
    <text evidence="1">The sequence shown here is derived from an EMBL/GenBank/DDBJ whole genome shotgun (WGS) entry which is preliminary data.</text>
</comment>
<dbReference type="PANTHER" id="PTHR33835">
    <property type="entry name" value="YALI0C07656P"/>
    <property type="match status" value="1"/>
</dbReference>
<dbReference type="RefSeq" id="WP_016958764.1">
    <property type="nucleotide sequence ID" value="NZ_AJWN02000032.1"/>
</dbReference>
<dbReference type="Proteomes" id="UP000095039">
    <property type="component" value="Unassembled WGS sequence"/>
</dbReference>
<dbReference type="AlphaFoldDB" id="A0A1E5CC74"/>
<dbReference type="Gene3D" id="3.60.15.10">
    <property type="entry name" value="Ribonuclease Z/Hydroxyacylglutathione hydrolase-like"/>
    <property type="match status" value="1"/>
</dbReference>
<organism evidence="1 2">
    <name type="scientific">Enterovibrio norvegicus FF-454</name>
    <dbReference type="NCBI Taxonomy" id="1185651"/>
    <lineage>
        <taxon>Bacteria</taxon>
        <taxon>Pseudomonadati</taxon>
        <taxon>Pseudomonadota</taxon>
        <taxon>Gammaproteobacteria</taxon>
        <taxon>Vibrionales</taxon>
        <taxon>Vibrionaceae</taxon>
        <taxon>Enterovibrio</taxon>
    </lineage>
</organism>